<dbReference type="EMBL" id="BDGG01000004">
    <property type="protein sequence ID" value="GAU98613.1"/>
    <property type="molecule type" value="Genomic_DNA"/>
</dbReference>
<dbReference type="Proteomes" id="UP000186922">
    <property type="component" value="Unassembled WGS sequence"/>
</dbReference>
<protein>
    <submittedName>
        <fullName evidence="2">Uncharacterized protein</fullName>
    </submittedName>
</protein>
<proteinExistence type="predicted"/>
<gene>
    <name evidence="2" type="primary">RvY_09737-1</name>
    <name evidence="2" type="synonym">RvY_09737.1</name>
    <name evidence="2" type="ORF">RvY_09737</name>
</gene>
<evidence type="ECO:0000313" key="2">
    <source>
        <dbReference type="EMBL" id="GAU98613.1"/>
    </source>
</evidence>
<keyword evidence="1" id="KW-0812">Transmembrane</keyword>
<keyword evidence="1" id="KW-1133">Transmembrane helix</keyword>
<accession>A0A1D1VI77</accession>
<evidence type="ECO:0000256" key="1">
    <source>
        <dbReference type="SAM" id="Phobius"/>
    </source>
</evidence>
<keyword evidence="1" id="KW-0472">Membrane</keyword>
<comment type="caution">
    <text evidence="2">The sequence shown here is derived from an EMBL/GenBank/DDBJ whole genome shotgun (WGS) entry which is preliminary data.</text>
</comment>
<feature type="transmembrane region" description="Helical" evidence="1">
    <location>
        <begin position="70"/>
        <end position="90"/>
    </location>
</feature>
<evidence type="ECO:0000313" key="3">
    <source>
        <dbReference type="Proteomes" id="UP000186922"/>
    </source>
</evidence>
<name>A0A1D1VI77_RAMVA</name>
<organism evidence="2 3">
    <name type="scientific">Ramazzottius varieornatus</name>
    <name type="common">Water bear</name>
    <name type="synonym">Tardigrade</name>
    <dbReference type="NCBI Taxonomy" id="947166"/>
    <lineage>
        <taxon>Eukaryota</taxon>
        <taxon>Metazoa</taxon>
        <taxon>Ecdysozoa</taxon>
        <taxon>Tardigrada</taxon>
        <taxon>Eutardigrada</taxon>
        <taxon>Parachela</taxon>
        <taxon>Hypsibioidea</taxon>
        <taxon>Ramazzottiidae</taxon>
        <taxon>Ramazzottius</taxon>
    </lineage>
</organism>
<dbReference type="AlphaFoldDB" id="A0A1D1VI77"/>
<sequence length="144" mass="15797">MAHDVIMVCCHLVPPFRSWLPIEGREAGECNISLVEKKGPPTCCGFPSDAPYESSHVQVNRRDRLVQVRFMLVSPAVFDISTIVCFGFAGQPLQFLLLLLKSSIPASSPKRNRDGLVFGVDRGSFWTLPNVDAGQPAISLPRSS</sequence>
<reference evidence="2 3" key="1">
    <citation type="journal article" date="2016" name="Nat. Commun.">
        <title>Extremotolerant tardigrade genome and improved radiotolerance of human cultured cells by tardigrade-unique protein.</title>
        <authorList>
            <person name="Hashimoto T."/>
            <person name="Horikawa D.D."/>
            <person name="Saito Y."/>
            <person name="Kuwahara H."/>
            <person name="Kozuka-Hata H."/>
            <person name="Shin-I T."/>
            <person name="Minakuchi Y."/>
            <person name="Ohishi K."/>
            <person name="Motoyama A."/>
            <person name="Aizu T."/>
            <person name="Enomoto A."/>
            <person name="Kondo K."/>
            <person name="Tanaka S."/>
            <person name="Hara Y."/>
            <person name="Koshikawa S."/>
            <person name="Sagara H."/>
            <person name="Miura T."/>
            <person name="Yokobori S."/>
            <person name="Miyagawa K."/>
            <person name="Suzuki Y."/>
            <person name="Kubo T."/>
            <person name="Oyama M."/>
            <person name="Kohara Y."/>
            <person name="Fujiyama A."/>
            <person name="Arakawa K."/>
            <person name="Katayama T."/>
            <person name="Toyoda A."/>
            <person name="Kunieda T."/>
        </authorList>
    </citation>
    <scope>NUCLEOTIDE SEQUENCE [LARGE SCALE GENOMIC DNA]</scope>
    <source>
        <strain evidence="2 3">YOKOZUNA-1</strain>
    </source>
</reference>
<keyword evidence="3" id="KW-1185">Reference proteome</keyword>